<sequence>MRYTRLELKKNGLSKFELGILYFILIIPIVSIMVGWAITNFIILPKYSLKNNGVNTIAINKANKVYLLQVGVFTNETNAKSMVQELNKIGIYGHYYKDNDIYRVITDVSSDLSSIQIKKLELEKKCINSMIKQLDIKYKNDEQVEKTKDDINKLIIAQILVKDGQVSQEQFNQMLKEFYNKYKDDNKINDVINILTDYKEAIKSNNQDKVIYYIVKSMNYYNVVQTKY</sequence>
<dbReference type="Pfam" id="PF05036">
    <property type="entry name" value="SPOR"/>
    <property type="match status" value="1"/>
</dbReference>
<reference evidence="4" key="1">
    <citation type="submission" date="2016-11" db="EMBL/GenBank/DDBJ databases">
        <authorList>
            <person name="Varghese N."/>
            <person name="Submissions S."/>
        </authorList>
    </citation>
    <scope>NUCLEOTIDE SEQUENCE [LARGE SCALE GENOMIC DNA]</scope>
    <source>
        <strain evidence="4">DSM 10124</strain>
    </source>
</reference>
<feature type="transmembrane region" description="Helical" evidence="1">
    <location>
        <begin position="20"/>
        <end position="43"/>
    </location>
</feature>
<dbReference type="InterPro" id="IPR007730">
    <property type="entry name" value="SPOR-like_dom"/>
</dbReference>
<keyword evidence="1" id="KW-1133">Transmembrane helix</keyword>
<proteinExistence type="predicted"/>
<dbReference type="SUPFAM" id="SSF110997">
    <property type="entry name" value="Sporulation related repeat"/>
    <property type="match status" value="1"/>
</dbReference>
<gene>
    <name evidence="3" type="ORF">SAMN02746091_00388</name>
</gene>
<keyword evidence="1" id="KW-0472">Membrane</keyword>
<evidence type="ECO:0000313" key="4">
    <source>
        <dbReference type="Proteomes" id="UP000184423"/>
    </source>
</evidence>
<accession>A0A1M4TGZ4</accession>
<keyword evidence="4" id="KW-1185">Reference proteome</keyword>
<dbReference type="GO" id="GO:0042834">
    <property type="term" value="F:peptidoglycan binding"/>
    <property type="evidence" value="ECO:0007669"/>
    <property type="project" value="InterPro"/>
</dbReference>
<dbReference type="RefSeq" id="WP_073247750.1">
    <property type="nucleotide sequence ID" value="NZ_FQVG01000004.1"/>
</dbReference>
<feature type="domain" description="SPOR" evidence="2">
    <location>
        <begin position="60"/>
        <end position="138"/>
    </location>
</feature>
<dbReference type="Proteomes" id="UP000184423">
    <property type="component" value="Unassembled WGS sequence"/>
</dbReference>
<dbReference type="PROSITE" id="PS51724">
    <property type="entry name" value="SPOR"/>
    <property type="match status" value="1"/>
</dbReference>
<evidence type="ECO:0000256" key="1">
    <source>
        <dbReference type="SAM" id="Phobius"/>
    </source>
</evidence>
<name>A0A1M4TGZ4_9CLOT</name>
<keyword evidence="1" id="KW-0812">Transmembrane</keyword>
<evidence type="ECO:0000313" key="3">
    <source>
        <dbReference type="EMBL" id="SHE43688.1"/>
    </source>
</evidence>
<organism evidence="3 4">
    <name type="scientific">Caloramator proteoclasticus DSM 10124</name>
    <dbReference type="NCBI Taxonomy" id="1121262"/>
    <lineage>
        <taxon>Bacteria</taxon>
        <taxon>Bacillati</taxon>
        <taxon>Bacillota</taxon>
        <taxon>Clostridia</taxon>
        <taxon>Eubacteriales</taxon>
        <taxon>Clostridiaceae</taxon>
        <taxon>Caloramator</taxon>
    </lineage>
</organism>
<protein>
    <submittedName>
        <fullName evidence="3">Sporulation related domain-containing protein</fullName>
    </submittedName>
</protein>
<dbReference type="EMBL" id="FQVG01000004">
    <property type="protein sequence ID" value="SHE43688.1"/>
    <property type="molecule type" value="Genomic_DNA"/>
</dbReference>
<dbReference type="Gene3D" id="3.30.70.1070">
    <property type="entry name" value="Sporulation related repeat"/>
    <property type="match status" value="1"/>
</dbReference>
<evidence type="ECO:0000259" key="2">
    <source>
        <dbReference type="PROSITE" id="PS51724"/>
    </source>
</evidence>
<dbReference type="InterPro" id="IPR036680">
    <property type="entry name" value="SPOR-like_sf"/>
</dbReference>
<dbReference type="AlphaFoldDB" id="A0A1M4TGZ4"/>